<protein>
    <submittedName>
        <fullName evidence="1">Alpha/beta hydrolase</fullName>
    </submittedName>
</protein>
<dbReference type="SUPFAM" id="SSF53474">
    <property type="entry name" value="alpha/beta-Hydrolases"/>
    <property type="match status" value="1"/>
</dbReference>
<reference evidence="1 2" key="1">
    <citation type="submission" date="2023-04" db="EMBL/GenBank/DDBJ databases">
        <title>Complete genome sequence of Alisedimentitalea scapharcae.</title>
        <authorList>
            <person name="Rong J.-C."/>
            <person name="Yi M.-L."/>
            <person name="Zhao Q."/>
        </authorList>
    </citation>
    <scope>NUCLEOTIDE SEQUENCE [LARGE SCALE GENOMIC DNA]</scope>
    <source>
        <strain evidence="1 2">KCTC 42119</strain>
        <plasmid evidence="1 2">unnamed2</plasmid>
    </source>
</reference>
<proteinExistence type="predicted"/>
<dbReference type="EMBL" id="CP123586">
    <property type="protein sequence ID" value="WZK91349.1"/>
    <property type="molecule type" value="Genomic_DNA"/>
</dbReference>
<dbReference type="InterPro" id="IPR010297">
    <property type="entry name" value="DUF900_hydrolase"/>
</dbReference>
<dbReference type="Proteomes" id="UP001623232">
    <property type="component" value="Plasmid unnamed2"/>
</dbReference>
<keyword evidence="1" id="KW-0614">Plasmid</keyword>
<name>A0ABZ2Y2M2_9RHOB</name>
<geneLocation type="plasmid" evidence="1 2">
    <name>unnamed2</name>
</geneLocation>
<accession>A0ABZ2Y2M2</accession>
<dbReference type="PANTHER" id="PTHR36513:SF1">
    <property type="entry name" value="TRANSMEMBRANE PROTEIN"/>
    <property type="match status" value="1"/>
</dbReference>
<dbReference type="InterPro" id="IPR029058">
    <property type="entry name" value="AB_hydrolase_fold"/>
</dbReference>
<dbReference type="PANTHER" id="PTHR36513">
    <property type="entry name" value="ABC TRANSMEMBRANE TYPE-1 DOMAIN-CONTAINING PROTEIN"/>
    <property type="match status" value="1"/>
</dbReference>
<dbReference type="RefSeq" id="WP_406651329.1">
    <property type="nucleotide sequence ID" value="NZ_CP123586.1"/>
</dbReference>
<gene>
    <name evidence="1" type="ORF">QEZ52_22370</name>
</gene>
<dbReference type="GO" id="GO:0016787">
    <property type="term" value="F:hydrolase activity"/>
    <property type="evidence" value="ECO:0007669"/>
    <property type="project" value="UniProtKB-KW"/>
</dbReference>
<dbReference type="Pfam" id="PF05990">
    <property type="entry name" value="DUF900"/>
    <property type="match status" value="1"/>
</dbReference>
<evidence type="ECO:0000313" key="1">
    <source>
        <dbReference type="EMBL" id="WZK91349.1"/>
    </source>
</evidence>
<dbReference type="Gene3D" id="3.40.50.1820">
    <property type="entry name" value="alpha/beta hydrolase"/>
    <property type="match status" value="1"/>
</dbReference>
<keyword evidence="2" id="KW-1185">Reference proteome</keyword>
<organism evidence="1 2">
    <name type="scientific">Aliisedimentitalea scapharcae</name>
    <dbReference type="NCBI Taxonomy" id="1524259"/>
    <lineage>
        <taxon>Bacteria</taxon>
        <taxon>Pseudomonadati</taxon>
        <taxon>Pseudomonadota</taxon>
        <taxon>Alphaproteobacteria</taxon>
        <taxon>Rhodobacterales</taxon>
        <taxon>Roseobacteraceae</taxon>
        <taxon>Aliisedimentitalea</taxon>
    </lineage>
</organism>
<evidence type="ECO:0000313" key="2">
    <source>
        <dbReference type="Proteomes" id="UP001623232"/>
    </source>
</evidence>
<keyword evidence="1" id="KW-0378">Hydrolase</keyword>
<dbReference type="InterPro" id="IPR014586">
    <property type="entry name" value="UCP033909"/>
</dbReference>
<dbReference type="PIRSF" id="PIRSF033909">
    <property type="entry name" value="UCP033909"/>
    <property type="match status" value="1"/>
</dbReference>
<sequence length="338" mass="36511">MDNPETPVAKTTSTKRKVFLATTREASEVVEVFFTSERAPDLGLASVVVSIPPNHVPGQIERPKRLPPDPTTEFAVVEPTVYKSENSFISEINRELAKKPPKDRNLMLFVHGYNNTASDSILRIAQFVEDTGFNGVPVLFSWASAAKVSHYVYDLNSALAARPLLLEASGILQRTNAQGFDVFAHSMGGMLMLEAIVHAELSGKYNIGGRLGNVMLASPDIDLDVFESQLASLDPKERNFTIFVANDDKALKFSRWISGGVPRVGAAHTEALAELGVTVIDLSQVDDSSSGTHSKFAGSPEVVQVIGNSLKADNYQSGKSQLVLLEILGSSAVLTVLQ</sequence>